<evidence type="ECO:0000313" key="3">
    <source>
        <dbReference type="Proteomes" id="UP000887226"/>
    </source>
</evidence>
<name>A0A9P7Z7E3_9HELO</name>
<accession>A0A9P7Z7E3</accession>
<reference evidence="2" key="1">
    <citation type="journal article" date="2021" name="IMA Fungus">
        <title>Genomic characterization of three marine fungi, including Emericellopsis atlantica sp. nov. with signatures of a generalist lifestyle and marine biomass degradation.</title>
        <authorList>
            <person name="Hagestad O.C."/>
            <person name="Hou L."/>
            <person name="Andersen J.H."/>
            <person name="Hansen E.H."/>
            <person name="Altermark B."/>
            <person name="Li C."/>
            <person name="Kuhnert E."/>
            <person name="Cox R.J."/>
            <person name="Crous P.W."/>
            <person name="Spatafora J.W."/>
            <person name="Lail K."/>
            <person name="Amirebrahimi M."/>
            <person name="Lipzen A."/>
            <person name="Pangilinan J."/>
            <person name="Andreopoulos W."/>
            <person name="Hayes R.D."/>
            <person name="Ng V."/>
            <person name="Grigoriev I.V."/>
            <person name="Jackson S.A."/>
            <person name="Sutton T.D.S."/>
            <person name="Dobson A.D.W."/>
            <person name="Rama T."/>
        </authorList>
    </citation>
    <scope>NUCLEOTIDE SEQUENCE</scope>
    <source>
        <strain evidence="2">TRa3180A</strain>
    </source>
</reference>
<dbReference type="Proteomes" id="UP000887226">
    <property type="component" value="Unassembled WGS sequence"/>
</dbReference>
<comment type="caution">
    <text evidence="2">The sequence shown here is derived from an EMBL/GenBank/DDBJ whole genome shotgun (WGS) entry which is preliminary data.</text>
</comment>
<gene>
    <name evidence="2" type="ORF">BJ878DRAFT_261120</name>
</gene>
<dbReference type="AlphaFoldDB" id="A0A9P7Z7E3"/>
<proteinExistence type="predicted"/>
<sequence length="227" mass="26181">MLEANAPTPTNITYRKHPQPPSIKHHHWQLQTKLPTSDCSHDLMPRLELDRSVVLKDGSMLAYFNARDSQRIFRQSFEVLPQPTLSSVYRAPEGLLHAIDNFYHGSFHNGAWILDEHGLHNIKFSTMPDSSAQLLYCFRDGVFPLDQKSYIEARRTLSLVSGGVRGRLEEDDPYSMTHFIATCLYLICQGYPQLLTMLRRYLSETVAVALRDRPDHPWTKVWRLLAC</sequence>
<organism evidence="2 3">
    <name type="scientific">Calycina marina</name>
    <dbReference type="NCBI Taxonomy" id="1763456"/>
    <lineage>
        <taxon>Eukaryota</taxon>
        <taxon>Fungi</taxon>
        <taxon>Dikarya</taxon>
        <taxon>Ascomycota</taxon>
        <taxon>Pezizomycotina</taxon>
        <taxon>Leotiomycetes</taxon>
        <taxon>Helotiales</taxon>
        <taxon>Pezizellaceae</taxon>
        <taxon>Calycina</taxon>
    </lineage>
</organism>
<feature type="region of interest" description="Disordered" evidence="1">
    <location>
        <begin position="1"/>
        <end position="23"/>
    </location>
</feature>
<evidence type="ECO:0000256" key="1">
    <source>
        <dbReference type="SAM" id="MobiDB-lite"/>
    </source>
</evidence>
<dbReference type="OrthoDB" id="5308957at2759"/>
<protein>
    <submittedName>
        <fullName evidence="2">Uncharacterized protein</fullName>
    </submittedName>
</protein>
<keyword evidence="3" id="KW-1185">Reference proteome</keyword>
<evidence type="ECO:0000313" key="2">
    <source>
        <dbReference type="EMBL" id="KAG9246745.1"/>
    </source>
</evidence>
<feature type="compositionally biased region" description="Basic residues" evidence="1">
    <location>
        <begin position="14"/>
        <end position="23"/>
    </location>
</feature>
<dbReference type="EMBL" id="MU253794">
    <property type="protein sequence ID" value="KAG9246745.1"/>
    <property type="molecule type" value="Genomic_DNA"/>
</dbReference>